<name>A0A2A9N8H5_9AGAR</name>
<dbReference type="AlphaFoldDB" id="A0A2A9N8H5"/>
<sequence length="604" mass="67960">MATALPVDICLSIFSYLSVEDIWNVRLSCKLFAEITHLRSLWQDLLRTHIHAQDIPLPSLPSSHHHHHYNYGTLDSLNARELEQLTTRALQLRRNWCSPTPTATTRRTLRVHNSRIVELKFISHASGRHRYLVSLSLSNKRGLREWELSCWDLQALSLLNQSKGDGTDNDDDDDDDDDDEKIVLTCVARRTFVGLNGFAFNSNCENSDVVVAMQTSCIEMIGLDVDADKDPSDRFTTLAMYPTRRNHRIQHLSGQYIVDMDRNDNTFIWSTENPDCEMELRMFDNDFDVRNEPVRDVLIMMDRFVLVNRSKDLFLYALPPPPPPQDQGAGGAGGDRFVSGRRALLPVAEHTWAWAVDSMCLSPQIFEMVTRTGKPAPINILLRFGSYLPWVRVRVPPLSLRFSFTFIDALYFICHTLLQPINLLHYYALEPNPTYEPMHAVTANNLPYGFPPQLKRTIAAPVLLFSTTHMALGPYGTAMWIDNHTEEGYFGGVEGEQGQQGQGGQRVGSVLCPVFLDRGEGEEEEGWVGELDGDDGDGDGDGEGEDGEEWVVDEVTPMSSLSTMAMSVFVAQQGDGWCKLAMDEEEGRIAVGSVDGRILVLDYV</sequence>
<keyword evidence="4" id="KW-1185">Reference proteome</keyword>
<dbReference type="EMBL" id="KZ302169">
    <property type="protein sequence ID" value="PFH46669.1"/>
    <property type="molecule type" value="Genomic_DNA"/>
</dbReference>
<feature type="domain" description="F-box" evidence="2">
    <location>
        <begin position="1"/>
        <end position="45"/>
    </location>
</feature>
<dbReference type="PROSITE" id="PS50181">
    <property type="entry name" value="FBOX"/>
    <property type="match status" value="1"/>
</dbReference>
<dbReference type="Gene3D" id="1.20.1280.50">
    <property type="match status" value="1"/>
</dbReference>
<evidence type="ECO:0000259" key="2">
    <source>
        <dbReference type="PROSITE" id="PS50181"/>
    </source>
</evidence>
<reference evidence="3 4" key="1">
    <citation type="submission" date="2014-02" db="EMBL/GenBank/DDBJ databases">
        <title>Transposable element dynamics among asymbiotic and ectomycorrhizal Amanita fungi.</title>
        <authorList>
            <consortium name="DOE Joint Genome Institute"/>
            <person name="Hess J."/>
            <person name="Skrede I."/>
            <person name="Wolfe B."/>
            <person name="LaButti K."/>
            <person name="Ohm R.A."/>
            <person name="Grigoriev I.V."/>
            <person name="Pringle A."/>
        </authorList>
    </citation>
    <scope>NUCLEOTIDE SEQUENCE [LARGE SCALE GENOMIC DNA]</scope>
    <source>
        <strain evidence="3 4">SKay4041</strain>
    </source>
</reference>
<gene>
    <name evidence="3" type="ORF">AMATHDRAFT_50878</name>
</gene>
<dbReference type="SUPFAM" id="SSF81383">
    <property type="entry name" value="F-box domain"/>
    <property type="match status" value="1"/>
</dbReference>
<dbReference type="Proteomes" id="UP000242287">
    <property type="component" value="Unassembled WGS sequence"/>
</dbReference>
<protein>
    <recommendedName>
        <fullName evidence="2">F-box domain-containing protein</fullName>
    </recommendedName>
</protein>
<dbReference type="STRING" id="703135.A0A2A9N8H5"/>
<evidence type="ECO:0000256" key="1">
    <source>
        <dbReference type="SAM" id="MobiDB-lite"/>
    </source>
</evidence>
<proteinExistence type="predicted"/>
<organism evidence="3 4">
    <name type="scientific">Amanita thiersii Skay4041</name>
    <dbReference type="NCBI Taxonomy" id="703135"/>
    <lineage>
        <taxon>Eukaryota</taxon>
        <taxon>Fungi</taxon>
        <taxon>Dikarya</taxon>
        <taxon>Basidiomycota</taxon>
        <taxon>Agaricomycotina</taxon>
        <taxon>Agaricomycetes</taxon>
        <taxon>Agaricomycetidae</taxon>
        <taxon>Agaricales</taxon>
        <taxon>Pluteineae</taxon>
        <taxon>Amanitaceae</taxon>
        <taxon>Amanita</taxon>
    </lineage>
</organism>
<dbReference type="OrthoDB" id="3193353at2759"/>
<dbReference type="Pfam" id="PF12937">
    <property type="entry name" value="F-box-like"/>
    <property type="match status" value="1"/>
</dbReference>
<feature type="region of interest" description="Disordered" evidence="1">
    <location>
        <begin position="522"/>
        <end position="547"/>
    </location>
</feature>
<dbReference type="InterPro" id="IPR036047">
    <property type="entry name" value="F-box-like_dom_sf"/>
</dbReference>
<accession>A0A2A9N8H5</accession>
<evidence type="ECO:0000313" key="4">
    <source>
        <dbReference type="Proteomes" id="UP000242287"/>
    </source>
</evidence>
<evidence type="ECO:0000313" key="3">
    <source>
        <dbReference type="EMBL" id="PFH46669.1"/>
    </source>
</evidence>
<dbReference type="InterPro" id="IPR001810">
    <property type="entry name" value="F-box_dom"/>
</dbReference>